<evidence type="ECO:0008006" key="3">
    <source>
        <dbReference type="Google" id="ProtNLM"/>
    </source>
</evidence>
<dbReference type="OrthoDB" id="5866946at2759"/>
<sequence length="139" mass="16245">MASLTDEERAAIFNSANDNEDGIPVDDQFDTTPEFIKSLSEKVKNGFDAIWTRTGISEPERQEKLREYARKHFNKEQKEGFESWLKAIIKARQQISDRVEHLPKAAREILEKIVKVREEERQLLYSLTPEMQRLLQGLI</sequence>
<proteinExistence type="predicted"/>
<keyword evidence="2" id="KW-1185">Reference proteome</keyword>
<gene>
    <name evidence="1" type="ORF">SVUK_LOCUS13688</name>
</gene>
<evidence type="ECO:0000313" key="1">
    <source>
        <dbReference type="EMBL" id="VDM78690.1"/>
    </source>
</evidence>
<dbReference type="AlphaFoldDB" id="A0A3P7IZQ0"/>
<reference evidence="1 2" key="1">
    <citation type="submission" date="2018-11" db="EMBL/GenBank/DDBJ databases">
        <authorList>
            <consortium name="Pathogen Informatics"/>
        </authorList>
    </citation>
    <scope>NUCLEOTIDE SEQUENCE [LARGE SCALE GENOMIC DNA]</scope>
</reference>
<name>A0A3P7IZQ0_STRVU</name>
<protein>
    <recommendedName>
        <fullName evidence="3">SXP/RAL-2 family protein Ani s 5-like cation-binding domain-containing protein</fullName>
    </recommendedName>
</protein>
<dbReference type="Proteomes" id="UP000270094">
    <property type="component" value="Unassembled WGS sequence"/>
</dbReference>
<evidence type="ECO:0000313" key="2">
    <source>
        <dbReference type="Proteomes" id="UP000270094"/>
    </source>
</evidence>
<dbReference type="EMBL" id="UYYB01102669">
    <property type="protein sequence ID" value="VDM78690.1"/>
    <property type="molecule type" value="Genomic_DNA"/>
</dbReference>
<accession>A0A3P7IZQ0</accession>
<organism evidence="1 2">
    <name type="scientific">Strongylus vulgaris</name>
    <name type="common">Blood worm</name>
    <dbReference type="NCBI Taxonomy" id="40348"/>
    <lineage>
        <taxon>Eukaryota</taxon>
        <taxon>Metazoa</taxon>
        <taxon>Ecdysozoa</taxon>
        <taxon>Nematoda</taxon>
        <taxon>Chromadorea</taxon>
        <taxon>Rhabditida</taxon>
        <taxon>Rhabditina</taxon>
        <taxon>Rhabditomorpha</taxon>
        <taxon>Strongyloidea</taxon>
        <taxon>Strongylidae</taxon>
        <taxon>Strongylus</taxon>
    </lineage>
</organism>